<dbReference type="RefSeq" id="XP_001327341.1">
    <property type="nucleotide sequence ID" value="XM_001327306.1"/>
</dbReference>
<dbReference type="Proteomes" id="UP000001542">
    <property type="component" value="Unassembled WGS sequence"/>
</dbReference>
<protein>
    <submittedName>
        <fullName evidence="1">Uncharacterized protein</fullName>
    </submittedName>
</protein>
<dbReference type="OrthoDB" id="10679003at2759"/>
<organism evidence="1 2">
    <name type="scientific">Trichomonas vaginalis (strain ATCC PRA-98 / G3)</name>
    <dbReference type="NCBI Taxonomy" id="412133"/>
    <lineage>
        <taxon>Eukaryota</taxon>
        <taxon>Metamonada</taxon>
        <taxon>Parabasalia</taxon>
        <taxon>Trichomonadida</taxon>
        <taxon>Trichomonadidae</taxon>
        <taxon>Trichomonas</taxon>
    </lineage>
</organism>
<dbReference type="InParanoid" id="A2DWT6"/>
<dbReference type="VEuPathDB" id="TrichDB:TVAGG3_0839520"/>
<evidence type="ECO:0000313" key="2">
    <source>
        <dbReference type="Proteomes" id="UP000001542"/>
    </source>
</evidence>
<keyword evidence="2" id="KW-1185">Reference proteome</keyword>
<dbReference type="KEGG" id="tva:4773119"/>
<proteinExistence type="predicted"/>
<reference evidence="1" key="1">
    <citation type="submission" date="2006-10" db="EMBL/GenBank/DDBJ databases">
        <authorList>
            <person name="Amadeo P."/>
            <person name="Zhao Q."/>
            <person name="Wortman J."/>
            <person name="Fraser-Liggett C."/>
            <person name="Carlton J."/>
        </authorList>
    </citation>
    <scope>NUCLEOTIDE SEQUENCE</scope>
    <source>
        <strain evidence="1">G3</strain>
    </source>
</reference>
<gene>
    <name evidence="1" type="ORF">TVAG_392350</name>
</gene>
<sequence>MEFFCPGSGGYCTLLAEPQYGGYQFSLNVSAGSSVKKTIYPSMPERVYNMKCYINFVSSTDYFESPYFIEHRYEGELSDFSQGVKTAIKPGVSRLSMEIDPSMGPITLATISVTNPHHILRNVVDPNQRVDGSFIREMVIPFVANATHIIGIDILNSDFMHHWTWAKRYGSSFNESYMYISMRPLKKFTISYIIMAKKSVSFHDAAEQWHKTFPEIYDMVEYEAGSYAPQPYMTKWAGKEDELINTFLGRFQTGTFSGDKLENVSYFKRVSPTYVYANYANNADFDSNCVETDTNCTLIKNNPIINSDGNRVIFSNTASSSKLPLVPPQSVLDVTMSEYNENIDKWSYNGAHLDYTNMRIANYDLTHAEEFTPYTLIDTTNGKECYNMVMTMFPLVKKLVQKSPKGIMISMTNVPP</sequence>
<dbReference type="EMBL" id="DS113260">
    <property type="protein sequence ID" value="EAY15118.1"/>
    <property type="molecule type" value="Genomic_DNA"/>
</dbReference>
<reference evidence="1" key="2">
    <citation type="journal article" date="2007" name="Science">
        <title>Draft genome sequence of the sexually transmitted pathogen Trichomonas vaginalis.</title>
        <authorList>
            <person name="Carlton J.M."/>
            <person name="Hirt R.P."/>
            <person name="Silva J.C."/>
            <person name="Delcher A.L."/>
            <person name="Schatz M."/>
            <person name="Zhao Q."/>
            <person name="Wortman J.R."/>
            <person name="Bidwell S.L."/>
            <person name="Alsmark U.C.M."/>
            <person name="Besteiro S."/>
            <person name="Sicheritz-Ponten T."/>
            <person name="Noel C.J."/>
            <person name="Dacks J.B."/>
            <person name="Foster P.G."/>
            <person name="Simillion C."/>
            <person name="Van de Peer Y."/>
            <person name="Miranda-Saavedra D."/>
            <person name="Barton G.J."/>
            <person name="Westrop G.D."/>
            <person name="Mueller S."/>
            <person name="Dessi D."/>
            <person name="Fiori P.L."/>
            <person name="Ren Q."/>
            <person name="Paulsen I."/>
            <person name="Zhang H."/>
            <person name="Bastida-Corcuera F.D."/>
            <person name="Simoes-Barbosa A."/>
            <person name="Brown M.T."/>
            <person name="Hayes R.D."/>
            <person name="Mukherjee M."/>
            <person name="Okumura C.Y."/>
            <person name="Schneider R."/>
            <person name="Smith A.J."/>
            <person name="Vanacova S."/>
            <person name="Villalvazo M."/>
            <person name="Haas B.J."/>
            <person name="Pertea M."/>
            <person name="Feldblyum T.V."/>
            <person name="Utterback T.R."/>
            <person name="Shu C.L."/>
            <person name="Osoegawa K."/>
            <person name="de Jong P.J."/>
            <person name="Hrdy I."/>
            <person name="Horvathova L."/>
            <person name="Zubacova Z."/>
            <person name="Dolezal P."/>
            <person name="Malik S.B."/>
            <person name="Logsdon J.M. Jr."/>
            <person name="Henze K."/>
            <person name="Gupta A."/>
            <person name="Wang C.C."/>
            <person name="Dunne R.L."/>
            <person name="Upcroft J.A."/>
            <person name="Upcroft P."/>
            <person name="White O."/>
            <person name="Salzberg S.L."/>
            <person name="Tang P."/>
            <person name="Chiu C.-H."/>
            <person name="Lee Y.-S."/>
            <person name="Embley T.M."/>
            <person name="Coombs G.H."/>
            <person name="Mottram J.C."/>
            <person name="Tachezy J."/>
            <person name="Fraser-Liggett C.M."/>
            <person name="Johnson P.J."/>
        </authorList>
    </citation>
    <scope>NUCLEOTIDE SEQUENCE [LARGE SCALE GENOMIC DNA]</scope>
    <source>
        <strain evidence="1">G3</strain>
    </source>
</reference>
<dbReference type="AlphaFoldDB" id="A2DWT6"/>
<dbReference type="VEuPathDB" id="TrichDB:TVAG_392350"/>
<accession>A2DWT6</accession>
<name>A2DWT6_TRIV3</name>
<evidence type="ECO:0000313" key="1">
    <source>
        <dbReference type="EMBL" id="EAY15118.1"/>
    </source>
</evidence>